<evidence type="ECO:0000313" key="2">
    <source>
        <dbReference type="Proteomes" id="UP000799423"/>
    </source>
</evidence>
<accession>A0A6A7BNJ3</accession>
<organism evidence="1 2">
    <name type="scientific">Plenodomus tracheiphilus IPT5</name>
    <dbReference type="NCBI Taxonomy" id="1408161"/>
    <lineage>
        <taxon>Eukaryota</taxon>
        <taxon>Fungi</taxon>
        <taxon>Dikarya</taxon>
        <taxon>Ascomycota</taxon>
        <taxon>Pezizomycotina</taxon>
        <taxon>Dothideomycetes</taxon>
        <taxon>Pleosporomycetidae</taxon>
        <taxon>Pleosporales</taxon>
        <taxon>Pleosporineae</taxon>
        <taxon>Leptosphaeriaceae</taxon>
        <taxon>Plenodomus</taxon>
    </lineage>
</organism>
<evidence type="ECO:0000313" key="1">
    <source>
        <dbReference type="EMBL" id="KAF2856943.1"/>
    </source>
</evidence>
<protein>
    <submittedName>
        <fullName evidence="1">Uncharacterized protein</fullName>
    </submittedName>
</protein>
<gene>
    <name evidence="1" type="ORF">T440DRAFT_14002</name>
</gene>
<reference evidence="1" key="1">
    <citation type="submission" date="2020-01" db="EMBL/GenBank/DDBJ databases">
        <authorList>
            <consortium name="DOE Joint Genome Institute"/>
            <person name="Haridas S."/>
            <person name="Albert R."/>
            <person name="Binder M."/>
            <person name="Bloem J."/>
            <person name="Labutti K."/>
            <person name="Salamov A."/>
            <person name="Andreopoulos B."/>
            <person name="Baker S.E."/>
            <person name="Barry K."/>
            <person name="Bills G."/>
            <person name="Bluhm B.H."/>
            <person name="Cannon C."/>
            <person name="Castanera R."/>
            <person name="Culley D.E."/>
            <person name="Daum C."/>
            <person name="Ezra D."/>
            <person name="Gonzalez J.B."/>
            <person name="Henrissat B."/>
            <person name="Kuo A."/>
            <person name="Liang C."/>
            <person name="Lipzen A."/>
            <person name="Lutzoni F."/>
            <person name="Magnuson J."/>
            <person name="Mondo S."/>
            <person name="Nolan M."/>
            <person name="Ohm R."/>
            <person name="Pangilinan J."/>
            <person name="Park H.-J."/>
            <person name="Ramirez L."/>
            <person name="Alfaro M."/>
            <person name="Sun H."/>
            <person name="Tritt A."/>
            <person name="Yoshinaga Y."/>
            <person name="Zwiers L.-H."/>
            <person name="Turgeon B.G."/>
            <person name="Goodwin S.B."/>
            <person name="Spatafora J.W."/>
            <person name="Crous P.W."/>
            <person name="Grigoriev I.V."/>
        </authorList>
    </citation>
    <scope>NUCLEOTIDE SEQUENCE</scope>
    <source>
        <strain evidence="1">IPT5</strain>
    </source>
</reference>
<keyword evidence="2" id="KW-1185">Reference proteome</keyword>
<sequence>MHHQPVETHLLASHNVILKDTWPSLFTCFEYRLYPSLRGCGPGNNKNQVFDAASGFQSAGLPFHQVSTQQATTTYEIHLRTYFIYCSNMFPPTQVLMLASGLSSLIAAVPQRKPVPGPEYLTDENGHLFSTFSHPLYPMSLPFASISTSETIRQCVQIRLQYLR</sequence>
<name>A0A6A7BNJ3_9PLEO</name>
<proteinExistence type="predicted"/>
<dbReference type="Proteomes" id="UP000799423">
    <property type="component" value="Unassembled WGS sequence"/>
</dbReference>
<dbReference type="EMBL" id="MU006288">
    <property type="protein sequence ID" value="KAF2856943.1"/>
    <property type="molecule type" value="Genomic_DNA"/>
</dbReference>
<dbReference type="AlphaFoldDB" id="A0A6A7BNJ3"/>